<dbReference type="InterPro" id="IPR029063">
    <property type="entry name" value="SAM-dependent_MTases_sf"/>
</dbReference>
<evidence type="ECO:0008006" key="3">
    <source>
        <dbReference type="Google" id="ProtNLM"/>
    </source>
</evidence>
<organism evidence="1 2">
    <name type="scientific">Thermomonas hydrothermalis</name>
    <dbReference type="NCBI Taxonomy" id="213588"/>
    <lineage>
        <taxon>Bacteria</taxon>
        <taxon>Pseudomonadati</taxon>
        <taxon>Pseudomonadota</taxon>
        <taxon>Gammaproteobacteria</taxon>
        <taxon>Lysobacterales</taxon>
        <taxon>Lysobacteraceae</taxon>
        <taxon>Thermomonas</taxon>
    </lineage>
</organism>
<sequence length="223" mass="23833">MPAHRIPRQSDPMAATHWFAEAAGRALLASEAACVADALRQRIGPSALWLAPLASAPVASEDPGVVVRLHPETAGFDGTLRCTLPLPLVSEGCAVVVVQHVLDLPAVPASELLEDCVRVLAPGGWLWLLSLNPLSPYRWRWRGSGLRAREPIGWRRQLRAAGLTPDSISQGLGPVWAVTAAAGEQEGAGLRAGYLLRAQKRVRPLTPVRPQRAIVGWQASPSA</sequence>
<dbReference type="EMBL" id="FQUK01000025">
    <property type="protein sequence ID" value="SHF00741.1"/>
    <property type="molecule type" value="Genomic_DNA"/>
</dbReference>
<dbReference type="Proteomes" id="UP000242857">
    <property type="component" value="Unassembled WGS sequence"/>
</dbReference>
<evidence type="ECO:0000313" key="1">
    <source>
        <dbReference type="EMBL" id="SHF00741.1"/>
    </source>
</evidence>
<proteinExistence type="predicted"/>
<dbReference type="STRING" id="213588.SAMN02745204_01593"/>
<dbReference type="AlphaFoldDB" id="A0A1M4Y4Q5"/>
<gene>
    <name evidence="1" type="ORF">SAMN02745204_01593</name>
</gene>
<dbReference type="RefSeq" id="WP_143148854.1">
    <property type="nucleotide sequence ID" value="NZ_FQUK01000025.1"/>
</dbReference>
<evidence type="ECO:0000313" key="2">
    <source>
        <dbReference type="Proteomes" id="UP000242857"/>
    </source>
</evidence>
<dbReference type="OrthoDB" id="5983563at2"/>
<name>A0A1M4Y4Q5_9GAMM</name>
<reference evidence="2" key="1">
    <citation type="submission" date="2016-11" db="EMBL/GenBank/DDBJ databases">
        <authorList>
            <person name="Varghese N."/>
            <person name="Submissions S."/>
        </authorList>
    </citation>
    <scope>NUCLEOTIDE SEQUENCE [LARGE SCALE GENOMIC DNA]</scope>
    <source>
        <strain evidence="2">DSM 14834</strain>
    </source>
</reference>
<dbReference type="Gene3D" id="3.40.50.150">
    <property type="entry name" value="Vaccinia Virus protein VP39"/>
    <property type="match status" value="1"/>
</dbReference>
<protein>
    <recommendedName>
        <fullName evidence="3">Methyltransferase domain-containing protein</fullName>
    </recommendedName>
</protein>
<dbReference type="SUPFAM" id="SSF53335">
    <property type="entry name" value="S-adenosyl-L-methionine-dependent methyltransferases"/>
    <property type="match status" value="1"/>
</dbReference>
<accession>A0A1M4Y4Q5</accession>
<keyword evidence="2" id="KW-1185">Reference proteome</keyword>